<dbReference type="RefSeq" id="WP_186076882.1">
    <property type="nucleotide sequence ID" value="NZ_CAJEWB010000006.1"/>
</dbReference>
<evidence type="ECO:0000313" key="2">
    <source>
        <dbReference type="Proteomes" id="UP000588186"/>
    </source>
</evidence>
<keyword evidence="2" id="KW-1185">Reference proteome</keyword>
<protein>
    <recommendedName>
        <fullName evidence="3">Thioredoxin</fullName>
    </recommendedName>
</protein>
<dbReference type="EMBL" id="CAJEWB010000006">
    <property type="protein sequence ID" value="CAD2073298.1"/>
    <property type="molecule type" value="Genomic_DNA"/>
</dbReference>
<dbReference type="Proteomes" id="UP000588186">
    <property type="component" value="Unassembled WGS sequence"/>
</dbReference>
<evidence type="ECO:0008006" key="3">
    <source>
        <dbReference type="Google" id="ProtNLM"/>
    </source>
</evidence>
<evidence type="ECO:0000313" key="1">
    <source>
        <dbReference type="EMBL" id="CAD2073298.1"/>
    </source>
</evidence>
<sequence>MTNLSKWYDKALSPEQYRATLTDLKVGFDKIYDEFSVSRDDDIEMLKDKDMKVLVITEPWCSHCMLNLPILLRISEAVGFDVRFSLRDENMDLMEMYQTNGKNVIPRVLLLDLDGNEVAAWGPIAPYTKEVQDKEKHHLPKTDSPDYDEKVKDMRSKLKDIFSTDEKIWMGVYEDLKKSLLEV</sequence>
<dbReference type="Gene3D" id="3.40.30.10">
    <property type="entry name" value="Glutaredoxin"/>
    <property type="match status" value="1"/>
</dbReference>
<dbReference type="Pfam" id="PF14595">
    <property type="entry name" value="Thioredoxin_9"/>
    <property type="match status" value="1"/>
</dbReference>
<proteinExistence type="predicted"/>
<dbReference type="SUPFAM" id="SSF52833">
    <property type="entry name" value="Thioredoxin-like"/>
    <property type="match status" value="1"/>
</dbReference>
<dbReference type="InterPro" id="IPR036249">
    <property type="entry name" value="Thioredoxin-like_sf"/>
</dbReference>
<gene>
    <name evidence="1" type="ORF">JEOPIN946_00682</name>
</gene>
<name>A0A6V7R8H6_9BACL</name>
<accession>A0A6V7R8H6</accession>
<reference evidence="1 2" key="1">
    <citation type="submission" date="2020-07" db="EMBL/GenBank/DDBJ databases">
        <authorList>
            <person name="Criscuolo A."/>
        </authorList>
    </citation>
    <scope>NUCLEOTIDE SEQUENCE [LARGE SCALE GENOMIC DNA]</scope>
    <source>
        <strain evidence="1">CIP107946</strain>
    </source>
</reference>
<organism evidence="1 2">
    <name type="scientific">Phocicoccus pinnipedialis</name>
    <dbReference type="NCBI Taxonomy" id="110845"/>
    <lineage>
        <taxon>Bacteria</taxon>
        <taxon>Bacillati</taxon>
        <taxon>Bacillota</taxon>
        <taxon>Bacilli</taxon>
        <taxon>Bacillales</taxon>
        <taxon>Salinicoccaceae</taxon>
        <taxon>Phocicoccus</taxon>
    </lineage>
</organism>
<dbReference type="AlphaFoldDB" id="A0A6V7R8H6"/>
<comment type="caution">
    <text evidence="1">The sequence shown here is derived from an EMBL/GenBank/DDBJ whole genome shotgun (WGS) entry which is preliminary data.</text>
</comment>